<dbReference type="CDD" id="cd13963">
    <property type="entry name" value="PT_UbiA_2"/>
    <property type="match status" value="1"/>
</dbReference>
<protein>
    <submittedName>
        <fullName evidence="6">Decaprenyl-phosphate phosphoribosyltransferase</fullName>
        <ecNumber evidence="6">2.4.2.45</ecNumber>
    </submittedName>
</protein>
<keyword evidence="4 5" id="KW-0472">Membrane</keyword>
<comment type="caution">
    <text evidence="6">The sequence shown here is derived from an EMBL/GenBank/DDBJ whole genome shotgun (WGS) entry which is preliminary data.</text>
</comment>
<dbReference type="Pfam" id="PF01040">
    <property type="entry name" value="UbiA"/>
    <property type="match status" value="1"/>
</dbReference>
<dbReference type="EC" id="2.4.2.45" evidence="6"/>
<dbReference type="PANTHER" id="PTHR11048">
    <property type="entry name" value="PRENYLTRANSFERASES"/>
    <property type="match status" value="1"/>
</dbReference>
<dbReference type="NCBIfam" id="NF008978">
    <property type="entry name" value="PRK12324.1-4"/>
    <property type="match status" value="1"/>
</dbReference>
<evidence type="ECO:0000256" key="4">
    <source>
        <dbReference type="ARBA" id="ARBA00023136"/>
    </source>
</evidence>
<dbReference type="EMBL" id="CAJVCE010000013">
    <property type="protein sequence ID" value="CAG7649528.1"/>
    <property type="molecule type" value="Genomic_DNA"/>
</dbReference>
<dbReference type="InterPro" id="IPR039653">
    <property type="entry name" value="Prenyltransferase"/>
</dbReference>
<feature type="transmembrane region" description="Helical" evidence="5">
    <location>
        <begin position="124"/>
        <end position="141"/>
    </location>
</feature>
<keyword evidence="7" id="KW-1185">Reference proteome</keyword>
<feature type="transmembrane region" description="Helical" evidence="5">
    <location>
        <begin position="98"/>
        <end position="118"/>
    </location>
</feature>
<keyword evidence="6" id="KW-0328">Glycosyltransferase</keyword>
<evidence type="ECO:0000256" key="3">
    <source>
        <dbReference type="ARBA" id="ARBA00022989"/>
    </source>
</evidence>
<keyword evidence="2 5" id="KW-0812">Transmembrane</keyword>
<evidence type="ECO:0000313" key="6">
    <source>
        <dbReference type="EMBL" id="CAG7649528.1"/>
    </source>
</evidence>
<keyword evidence="3 5" id="KW-1133">Transmembrane helix</keyword>
<proteinExistence type="predicted"/>
<feature type="transmembrane region" description="Helical" evidence="5">
    <location>
        <begin position="284"/>
        <end position="303"/>
    </location>
</feature>
<evidence type="ECO:0000256" key="2">
    <source>
        <dbReference type="ARBA" id="ARBA00022692"/>
    </source>
</evidence>
<accession>A0ABM8VM81</accession>
<feature type="transmembrane region" description="Helical" evidence="5">
    <location>
        <begin position="148"/>
        <end position="169"/>
    </location>
</feature>
<evidence type="ECO:0000313" key="7">
    <source>
        <dbReference type="Proteomes" id="UP000730618"/>
    </source>
</evidence>
<dbReference type="GO" id="GO:0016757">
    <property type="term" value="F:glycosyltransferase activity"/>
    <property type="evidence" value="ECO:0007669"/>
    <property type="project" value="UniProtKB-KW"/>
</dbReference>
<feature type="transmembrane region" description="Helical" evidence="5">
    <location>
        <begin position="175"/>
        <end position="191"/>
    </location>
</feature>
<keyword evidence="6" id="KW-0808">Transferase</keyword>
<feature type="transmembrane region" description="Helical" evidence="5">
    <location>
        <begin position="243"/>
        <end position="263"/>
    </location>
</feature>
<reference evidence="6 7" key="1">
    <citation type="submission" date="2021-06" db="EMBL/GenBank/DDBJ databases">
        <authorList>
            <person name="Criscuolo A."/>
        </authorList>
    </citation>
    <scope>NUCLEOTIDE SEQUENCE [LARGE SCALE GENOMIC DNA]</scope>
    <source>
        <strain evidence="7">CIP 111802</strain>
    </source>
</reference>
<evidence type="ECO:0000256" key="5">
    <source>
        <dbReference type="SAM" id="Phobius"/>
    </source>
</evidence>
<dbReference type="InterPro" id="IPR000537">
    <property type="entry name" value="UbiA_prenyltransferase"/>
</dbReference>
<gene>
    <name evidence="6" type="ORF">PAECIP111802_04512</name>
</gene>
<comment type="subcellular location">
    <subcellularLocation>
        <location evidence="1">Membrane</location>
        <topology evidence="1">Multi-pass membrane protein</topology>
    </subcellularLocation>
</comment>
<dbReference type="NCBIfam" id="NF008977">
    <property type="entry name" value="PRK12324.1-2"/>
    <property type="match status" value="1"/>
</dbReference>
<sequence length="307" mass="34318">MAPTKAHAKLEGLEGRAMPIRYLALMRPRQWTKNLLLFAALIFSVKQAEPVMLLQAATGFVLFCLVSSCVYILNDYVDRERDRMHPEKKNRPLASGAIHPQTALLFGFVLLAGCLVAAFRFNAVFGLVLTAYFCMNVLYSFRLKHVVILDLLIIAAGFVLRAVAGGLVIGMPVTPWFLLCTLLLALFLAIGKRRHELYLLQNGKGAHRKVLDSYSIEMLNQMSGIVTTATIMSYALFTFTSGHTVHLMWTLIFVLYGMFRYLYLIHIEGKGGRPEKLLLEDKHILLTVVLYGFSVVCILLFTGNGGV</sequence>
<dbReference type="Proteomes" id="UP000730618">
    <property type="component" value="Unassembled WGS sequence"/>
</dbReference>
<feature type="transmembrane region" description="Helical" evidence="5">
    <location>
        <begin position="58"/>
        <end position="77"/>
    </location>
</feature>
<dbReference type="PANTHER" id="PTHR11048:SF5">
    <property type="entry name" value="DECAPRENYL-PHOSPHATE PHOSPHORIBOSYLTRANSFERASE"/>
    <property type="match status" value="1"/>
</dbReference>
<feature type="transmembrane region" description="Helical" evidence="5">
    <location>
        <begin position="218"/>
        <end position="237"/>
    </location>
</feature>
<organism evidence="6 7">
    <name type="scientific">Paenibacillus allorhizosphaerae</name>
    <dbReference type="NCBI Taxonomy" id="2849866"/>
    <lineage>
        <taxon>Bacteria</taxon>
        <taxon>Bacillati</taxon>
        <taxon>Bacillota</taxon>
        <taxon>Bacilli</taxon>
        <taxon>Bacillales</taxon>
        <taxon>Paenibacillaceae</taxon>
        <taxon>Paenibacillus</taxon>
    </lineage>
</organism>
<evidence type="ECO:0000256" key="1">
    <source>
        <dbReference type="ARBA" id="ARBA00004141"/>
    </source>
</evidence>
<dbReference type="RefSeq" id="WP_218100789.1">
    <property type="nucleotide sequence ID" value="NZ_CAJVCE010000013.1"/>
</dbReference>
<name>A0ABM8VM81_9BACL</name>